<evidence type="ECO:0000313" key="2">
    <source>
        <dbReference type="EMBL" id="PWZ56493.1"/>
    </source>
</evidence>
<name>A0A317YDA8_MAIZE</name>
<dbReference type="Proteomes" id="UP000251960">
    <property type="component" value="Chromosome 1"/>
</dbReference>
<sequence>MEKGFGCPPWLPGSQARQGFAPGAEHGRSGRGASVWGGWRPGGAARWNPQQGGGGRT</sequence>
<protein>
    <submittedName>
        <fullName evidence="2">Uncharacterized protein</fullName>
    </submittedName>
</protein>
<feature type="compositionally biased region" description="Low complexity" evidence="1">
    <location>
        <begin position="36"/>
        <end position="47"/>
    </location>
</feature>
<organism evidence="2">
    <name type="scientific">Zea mays</name>
    <name type="common">Maize</name>
    <dbReference type="NCBI Taxonomy" id="4577"/>
    <lineage>
        <taxon>Eukaryota</taxon>
        <taxon>Viridiplantae</taxon>
        <taxon>Streptophyta</taxon>
        <taxon>Embryophyta</taxon>
        <taxon>Tracheophyta</taxon>
        <taxon>Spermatophyta</taxon>
        <taxon>Magnoliopsida</taxon>
        <taxon>Liliopsida</taxon>
        <taxon>Poales</taxon>
        <taxon>Poaceae</taxon>
        <taxon>PACMAD clade</taxon>
        <taxon>Panicoideae</taxon>
        <taxon>Andropogonodae</taxon>
        <taxon>Andropogoneae</taxon>
        <taxon>Tripsacinae</taxon>
        <taxon>Zea</taxon>
    </lineage>
</organism>
<accession>A0A317YDA8</accession>
<feature type="region of interest" description="Disordered" evidence="1">
    <location>
        <begin position="1"/>
        <end position="57"/>
    </location>
</feature>
<comment type="caution">
    <text evidence="2">The sequence shown here is derived from an EMBL/GenBank/DDBJ whole genome shotgun (WGS) entry which is preliminary data.</text>
</comment>
<gene>
    <name evidence="2" type="ORF">Zm00014a_028458</name>
</gene>
<reference evidence="2" key="1">
    <citation type="journal article" date="2018" name="Nat. Genet.">
        <title>Extensive intraspecific gene order and gene structural variations between Mo17 and other maize genomes.</title>
        <authorList>
            <person name="Sun S."/>
            <person name="Zhou Y."/>
            <person name="Chen J."/>
            <person name="Shi J."/>
            <person name="Zhao H."/>
            <person name="Zhao H."/>
            <person name="Song W."/>
            <person name="Zhang M."/>
            <person name="Cui Y."/>
            <person name="Dong X."/>
            <person name="Liu H."/>
            <person name="Ma X."/>
            <person name="Jiao Y."/>
            <person name="Wang B."/>
            <person name="Wei X."/>
            <person name="Stein J.C."/>
            <person name="Glaubitz J.C."/>
            <person name="Lu F."/>
            <person name="Yu G."/>
            <person name="Liang C."/>
            <person name="Fengler K."/>
            <person name="Li B."/>
            <person name="Rafalski A."/>
            <person name="Schnable P.S."/>
            <person name="Ware D.H."/>
            <person name="Buckler E.S."/>
            <person name="Lai J."/>
        </authorList>
    </citation>
    <scope>NUCLEOTIDE SEQUENCE [LARGE SCALE GENOMIC DNA]</scope>
    <source>
        <tissue evidence="2">Seedling</tissue>
    </source>
</reference>
<evidence type="ECO:0000256" key="1">
    <source>
        <dbReference type="SAM" id="MobiDB-lite"/>
    </source>
</evidence>
<proteinExistence type="predicted"/>
<dbReference type="EMBL" id="NCVQ01000001">
    <property type="protein sequence ID" value="PWZ56493.1"/>
    <property type="molecule type" value="Genomic_DNA"/>
</dbReference>
<dbReference type="AlphaFoldDB" id="A0A317YDA8"/>